<proteinExistence type="predicted"/>
<accession>A0A5D3KIW0</accession>
<comment type="caution">
    <text evidence="1">The sequence shown here is derived from an EMBL/GenBank/DDBJ whole genome shotgun (WGS) entry which is preliminary data.</text>
</comment>
<dbReference type="OrthoDB" id="7064503at2"/>
<dbReference type="Gene3D" id="2.115.10.20">
    <property type="entry name" value="Glycosyl hydrolase domain, family 43"/>
    <property type="match status" value="2"/>
</dbReference>
<evidence type="ECO:0000313" key="2">
    <source>
        <dbReference type="Proteomes" id="UP000324758"/>
    </source>
</evidence>
<dbReference type="RefSeq" id="WP_148773132.1">
    <property type="nucleotide sequence ID" value="NZ_VSSS01000025.1"/>
</dbReference>
<reference evidence="1 2" key="1">
    <citation type="submission" date="2019-08" db="EMBL/GenBank/DDBJ databases">
        <title>Bradyrhizobium hipponensis sp. nov., a rhizobium isolated from a Lupinus angustifolius root nodule in Tunisia.</title>
        <authorList>
            <person name="Off K."/>
            <person name="Rejili M."/>
            <person name="Mars M."/>
            <person name="Brachmann A."/>
            <person name="Marin M."/>
        </authorList>
    </citation>
    <scope>NUCLEOTIDE SEQUENCE [LARGE SCALE GENOMIC DNA]</scope>
    <source>
        <strain evidence="1 2">CTAW71</strain>
    </source>
</reference>
<dbReference type="PANTHER" id="PTHR35279">
    <property type="match status" value="1"/>
</dbReference>
<dbReference type="AlphaFoldDB" id="A0A5D3KIW0"/>
<protein>
    <submittedName>
        <fullName evidence="1">Glycosylase</fullName>
    </submittedName>
</protein>
<sequence length="324" mass="37118">MLQWEKLGKLFDPREHKNHPWMREFAQSPSVLIFDEVIRVYFCSRPAPDESGQYKSYIAFIDLDRRTPTRVVRICDQPVMGLGGCGTFDEFGTNPVSVIRDENRIRAYYAGWTRCESVPFNAAIGVAISNNNGESFERIGEGPVLSYTPDEPFLLGSPRIRRFNDKWCLWYVAGKRWLKTSSRPEPVYKIRMATSSDGLIWRKAGVDLIEDKLGEDECQAGADVIERAGRFHMFYSYRRSQNYKGKEGGYRIGYAVSDDLVNWKRNDELAGMEVSAEGWDSEMVNYGHVFSLDGETYMIYQGNEMGRAGIGLARLQNSPDWFKP</sequence>
<dbReference type="EMBL" id="VSSS01000025">
    <property type="protein sequence ID" value="TYL95223.1"/>
    <property type="molecule type" value="Genomic_DNA"/>
</dbReference>
<gene>
    <name evidence="1" type="ORF">FXB40_15930</name>
</gene>
<dbReference type="PANTHER" id="PTHR35279:SF1">
    <property type="entry name" value="ARABINANASE_LEVANSUCRASE_INVERTASE"/>
    <property type="match status" value="1"/>
</dbReference>
<name>A0A5D3KIW0_9BRAD</name>
<organism evidence="1 2">
    <name type="scientific">Bradyrhizobium rifense</name>
    <dbReference type="NCBI Taxonomy" id="515499"/>
    <lineage>
        <taxon>Bacteria</taxon>
        <taxon>Pseudomonadati</taxon>
        <taxon>Pseudomonadota</taxon>
        <taxon>Alphaproteobacteria</taxon>
        <taxon>Hyphomicrobiales</taxon>
        <taxon>Nitrobacteraceae</taxon>
        <taxon>Bradyrhizobium</taxon>
    </lineage>
</organism>
<dbReference type="InterPro" id="IPR023296">
    <property type="entry name" value="Glyco_hydro_beta-prop_sf"/>
</dbReference>
<keyword evidence="2" id="KW-1185">Reference proteome</keyword>
<dbReference type="Proteomes" id="UP000324758">
    <property type="component" value="Unassembled WGS sequence"/>
</dbReference>
<dbReference type="SUPFAM" id="SSF75005">
    <property type="entry name" value="Arabinanase/levansucrase/invertase"/>
    <property type="match status" value="1"/>
</dbReference>
<evidence type="ECO:0000313" key="1">
    <source>
        <dbReference type="EMBL" id="TYL95223.1"/>
    </source>
</evidence>